<keyword evidence="3" id="KW-1185">Reference proteome</keyword>
<sequence>MTHGLNVVRRWLRAAHDGDSEMLPECGTRPGRRRDVGGMNESTWQTKLSQAQEGRQFKNPEQKIQEAKLGCKRVLDPFQLEIPACSALARLRYAPGRYYAAIGDEERAAANNENDGAAETVCHLLPFRMRQPPCHPRLVFPPSSFLAAVSSADERERAAPGTAHLTACLKRADRDTPGRSASSGPRECEHGARVGLAALWERREHPVNHAGDEAGGNTGTGERGGPPAGWREGRMRGRAVEDF</sequence>
<protein>
    <submittedName>
        <fullName evidence="2">Uncharacterized protein</fullName>
    </submittedName>
</protein>
<feature type="compositionally biased region" description="Gly residues" evidence="1">
    <location>
        <begin position="213"/>
        <end position="227"/>
    </location>
</feature>
<comment type="caution">
    <text evidence="2">The sequence shown here is derived from an EMBL/GenBank/DDBJ whole genome shotgun (WGS) entry which is preliminary data.</text>
</comment>
<dbReference type="EMBL" id="WIGM01000283">
    <property type="protein sequence ID" value="KAF6830478.1"/>
    <property type="molecule type" value="Genomic_DNA"/>
</dbReference>
<feature type="compositionally biased region" description="Basic and acidic residues" evidence="1">
    <location>
        <begin position="203"/>
        <end position="212"/>
    </location>
</feature>
<evidence type="ECO:0000313" key="3">
    <source>
        <dbReference type="Proteomes" id="UP000639643"/>
    </source>
</evidence>
<dbReference type="AlphaFoldDB" id="A0A8H6NF18"/>
<accession>A0A8H6NF18</accession>
<evidence type="ECO:0000256" key="1">
    <source>
        <dbReference type="SAM" id="MobiDB-lite"/>
    </source>
</evidence>
<feature type="region of interest" description="Disordered" evidence="1">
    <location>
        <begin position="203"/>
        <end position="243"/>
    </location>
</feature>
<organism evidence="2 3">
    <name type="scientific">Colletotrichum musicola</name>
    <dbReference type="NCBI Taxonomy" id="2175873"/>
    <lineage>
        <taxon>Eukaryota</taxon>
        <taxon>Fungi</taxon>
        <taxon>Dikarya</taxon>
        <taxon>Ascomycota</taxon>
        <taxon>Pezizomycotina</taxon>
        <taxon>Sordariomycetes</taxon>
        <taxon>Hypocreomycetidae</taxon>
        <taxon>Glomerellales</taxon>
        <taxon>Glomerellaceae</taxon>
        <taxon>Colletotrichum</taxon>
        <taxon>Colletotrichum orchidearum species complex</taxon>
    </lineage>
</organism>
<feature type="compositionally biased region" description="Basic and acidic residues" evidence="1">
    <location>
        <begin position="231"/>
        <end position="243"/>
    </location>
</feature>
<evidence type="ECO:0000313" key="2">
    <source>
        <dbReference type="EMBL" id="KAF6830478.1"/>
    </source>
</evidence>
<reference evidence="2" key="1">
    <citation type="journal article" date="2020" name="Phytopathology">
        <title>Genome Sequence Resources of Colletotrichum truncatum, C. plurivorum, C. musicola, and C. sojae: Four Species Pathogenic to Soybean (Glycine max).</title>
        <authorList>
            <person name="Rogerio F."/>
            <person name="Boufleur T.R."/>
            <person name="Ciampi-Guillardi M."/>
            <person name="Sukno S.A."/>
            <person name="Thon M.R."/>
            <person name="Massola Junior N.S."/>
            <person name="Baroncelli R."/>
        </authorList>
    </citation>
    <scope>NUCLEOTIDE SEQUENCE</scope>
    <source>
        <strain evidence="2">LFN0074</strain>
    </source>
</reference>
<name>A0A8H6NF18_9PEZI</name>
<gene>
    <name evidence="2" type="ORF">CMUS01_07715</name>
</gene>
<dbReference type="Proteomes" id="UP000639643">
    <property type="component" value="Unassembled WGS sequence"/>
</dbReference>
<feature type="region of interest" description="Disordered" evidence="1">
    <location>
        <begin position="170"/>
        <end position="190"/>
    </location>
</feature>
<proteinExistence type="predicted"/>